<reference evidence="2" key="1">
    <citation type="submission" date="2019-03" db="EMBL/GenBank/DDBJ databases">
        <title>WGS assembly of Setaria viridis.</title>
        <authorList>
            <person name="Huang P."/>
            <person name="Jenkins J."/>
            <person name="Grimwood J."/>
            <person name="Barry K."/>
            <person name="Healey A."/>
            <person name="Mamidi S."/>
            <person name="Sreedasyam A."/>
            <person name="Shu S."/>
            <person name="Feldman M."/>
            <person name="Wu J."/>
            <person name="Yu Y."/>
            <person name="Chen C."/>
            <person name="Johnson J."/>
            <person name="Rokhsar D."/>
            <person name="Baxter I."/>
            <person name="Schmutz J."/>
            <person name="Brutnell T."/>
            <person name="Kellogg E."/>
        </authorList>
    </citation>
    <scope>NUCLEOTIDE SEQUENCE [LARGE SCALE GENOMIC DNA]</scope>
</reference>
<dbReference type="AlphaFoldDB" id="A0A4U6UB88"/>
<dbReference type="EMBL" id="CM016558">
    <property type="protein sequence ID" value="TKW07557.1"/>
    <property type="molecule type" value="Genomic_DNA"/>
</dbReference>
<gene>
    <name evidence="2" type="ORF">SEVIR_7G314850v2</name>
</gene>
<evidence type="ECO:0000313" key="3">
    <source>
        <dbReference type="Proteomes" id="UP000298652"/>
    </source>
</evidence>
<sequence length="235" mass="24836">MGGGDRRGQGRDLGAAGERDGIGRCRIREHGSDWSGAVSRRERLQESPAREPCKGASTRFCRQTHHHARRQVGPTPSTVRARPFGPPRGGRRRGGAGREHGRRGLCLREPRRAGVHPRAQDGAARGGRSGVGRHRGGSGVAEVERVSWFSSPSPPAASEDVGAQRPAARWRGGAPRSCWRPAPAVDTRRGPKLRRPPFAAAAGPGTPLPVSAAPSASRSTPPTCPPPGAAARFAR</sequence>
<feature type="compositionally biased region" description="Basic and acidic residues" evidence="1">
    <location>
        <begin position="1"/>
        <end position="10"/>
    </location>
</feature>
<name>A0A4U6UB88_SETVI</name>
<keyword evidence="3" id="KW-1185">Reference proteome</keyword>
<organism evidence="2 3">
    <name type="scientific">Setaria viridis</name>
    <name type="common">Green bristlegrass</name>
    <name type="synonym">Setaria italica subsp. viridis</name>
    <dbReference type="NCBI Taxonomy" id="4556"/>
    <lineage>
        <taxon>Eukaryota</taxon>
        <taxon>Viridiplantae</taxon>
        <taxon>Streptophyta</taxon>
        <taxon>Embryophyta</taxon>
        <taxon>Tracheophyta</taxon>
        <taxon>Spermatophyta</taxon>
        <taxon>Magnoliopsida</taxon>
        <taxon>Liliopsida</taxon>
        <taxon>Poales</taxon>
        <taxon>Poaceae</taxon>
        <taxon>PACMAD clade</taxon>
        <taxon>Panicoideae</taxon>
        <taxon>Panicodae</taxon>
        <taxon>Paniceae</taxon>
        <taxon>Cenchrinae</taxon>
        <taxon>Setaria</taxon>
    </lineage>
</organism>
<feature type="compositionally biased region" description="Low complexity" evidence="1">
    <location>
        <begin position="196"/>
        <end position="221"/>
    </location>
</feature>
<dbReference type="Gramene" id="TKW07557">
    <property type="protein sequence ID" value="TKW07557"/>
    <property type="gene ID" value="SEVIR_7G314850v2"/>
</dbReference>
<feature type="compositionally biased region" description="Basic and acidic residues" evidence="1">
    <location>
        <begin position="39"/>
        <end position="53"/>
    </location>
</feature>
<feature type="region of interest" description="Disordered" evidence="1">
    <location>
        <begin position="1"/>
        <end position="235"/>
    </location>
</feature>
<feature type="compositionally biased region" description="Basic residues" evidence="1">
    <location>
        <begin position="89"/>
        <end position="105"/>
    </location>
</feature>
<feature type="compositionally biased region" description="Basic and acidic residues" evidence="1">
    <location>
        <begin position="17"/>
        <end position="32"/>
    </location>
</feature>
<feature type="compositionally biased region" description="Low complexity" evidence="1">
    <location>
        <begin position="163"/>
        <end position="176"/>
    </location>
</feature>
<evidence type="ECO:0000256" key="1">
    <source>
        <dbReference type="SAM" id="MobiDB-lite"/>
    </source>
</evidence>
<dbReference type="Proteomes" id="UP000298652">
    <property type="component" value="Chromosome 7"/>
</dbReference>
<proteinExistence type="predicted"/>
<evidence type="ECO:0000313" key="2">
    <source>
        <dbReference type="EMBL" id="TKW07557.1"/>
    </source>
</evidence>
<accession>A0A4U6UB88</accession>
<protein>
    <submittedName>
        <fullName evidence="2">Uncharacterized protein</fullName>
    </submittedName>
</protein>